<name>A0A370DC86_9GAMM</name>
<comment type="caution">
    <text evidence="8">The sequence shown here is derived from an EMBL/GenBank/DDBJ whole genome shotgun (WGS) entry which is preliminary data.</text>
</comment>
<keyword evidence="2" id="KW-0813">Transport</keyword>
<dbReference type="PANTHER" id="PTHR12778">
    <property type="entry name" value="SOLUTE CARRIER FAMILY 33 ACETYL-COA TRANSPORTER -RELATED"/>
    <property type="match status" value="1"/>
</dbReference>
<dbReference type="AlphaFoldDB" id="A0A370DC86"/>
<keyword evidence="9" id="KW-1185">Reference proteome</keyword>
<evidence type="ECO:0000256" key="4">
    <source>
        <dbReference type="ARBA" id="ARBA00022989"/>
    </source>
</evidence>
<feature type="transmembrane region" description="Helical" evidence="6">
    <location>
        <begin position="164"/>
        <end position="181"/>
    </location>
</feature>
<proteinExistence type="predicted"/>
<dbReference type="NCBIfam" id="TIGR00901">
    <property type="entry name" value="2A0125"/>
    <property type="match status" value="1"/>
</dbReference>
<dbReference type="EMBL" id="QFXC01000011">
    <property type="protein sequence ID" value="RDH82522.1"/>
    <property type="molecule type" value="Genomic_DNA"/>
</dbReference>
<feature type="transmembrane region" description="Helical" evidence="6">
    <location>
        <begin position="331"/>
        <end position="356"/>
    </location>
</feature>
<keyword evidence="4 6" id="KW-1133">Transmembrane helix</keyword>
<feature type="transmembrane region" description="Helical" evidence="6">
    <location>
        <begin position="33"/>
        <end position="49"/>
    </location>
</feature>
<dbReference type="Gene3D" id="1.20.1250.20">
    <property type="entry name" value="MFS general substrate transporter like domains"/>
    <property type="match status" value="2"/>
</dbReference>
<comment type="subcellular location">
    <subcellularLocation>
        <location evidence="1">Membrane</location>
        <topology evidence="1">Multi-pass membrane protein</topology>
    </subcellularLocation>
</comment>
<accession>A0A370DC86</accession>
<dbReference type="SUPFAM" id="SSF103473">
    <property type="entry name" value="MFS general substrate transporter"/>
    <property type="match status" value="1"/>
</dbReference>
<dbReference type="GO" id="GO:0022857">
    <property type="term" value="F:transmembrane transporter activity"/>
    <property type="evidence" value="ECO:0007669"/>
    <property type="project" value="InterPro"/>
</dbReference>
<dbReference type="Proteomes" id="UP000254266">
    <property type="component" value="Unassembled WGS sequence"/>
</dbReference>
<reference evidence="8 9" key="1">
    <citation type="journal article" date="2018" name="ISME J.">
        <title>Endosymbiont genomes yield clues of tubeworm success.</title>
        <authorList>
            <person name="Li Y."/>
            <person name="Liles M.R."/>
            <person name="Halanych K.M."/>
        </authorList>
    </citation>
    <scope>NUCLEOTIDE SEQUENCE [LARGE SCALE GENOMIC DNA]</scope>
    <source>
        <strain evidence="8">A1464</strain>
    </source>
</reference>
<sequence length="428" mass="46607">MLFLGFSAGLPLLLVFGTLSAWLARSGIDKSTIGYISWVALLYGLKFIWSPLVDRLRLPILNSLLGQRRSWMLLAQFGVIVGLLAMSFSNPNTQLSVLVWAAILVAFSSATQDIAIDAWRIEAMPVESQGAMSGTYQMGYRLGMLLAGGGSFLIAHYYSWPMAYTVLSMIMVIGVVTTIIISEPERKVSEDTWKQEKRVVEFLENATHLSSRVKGIYAWVIGAVVCPFTEFFNRNGQFAIVVLLFIGLFRISDISMGIMANPLYVDVGYTDLQIGLVTKTIGPIVTIVGALFGGALVVKYKVIPVLMIGAILVVVTNLLFVLVALNPPDTIFLSLVIAADNLSAGIAGSAFIAYLSGLTNKAYTATQYALFSSLMLLPAKFIGGFSGSIVESHGYVSFFFYTAALGLPAIFLIRLLSNNEKKNLRLNQ</sequence>
<dbReference type="InterPro" id="IPR011701">
    <property type="entry name" value="MFS"/>
</dbReference>
<keyword evidence="5 6" id="KW-0472">Membrane</keyword>
<organism evidence="8 9">
    <name type="scientific">endosymbiont of Galathealinum brachiosum</name>
    <dbReference type="NCBI Taxonomy" id="2200906"/>
    <lineage>
        <taxon>Bacteria</taxon>
        <taxon>Pseudomonadati</taxon>
        <taxon>Pseudomonadota</taxon>
        <taxon>Gammaproteobacteria</taxon>
        <taxon>sulfur-oxidizing symbionts</taxon>
    </lineage>
</organism>
<feature type="domain" description="Major facilitator superfamily (MFS) profile" evidence="7">
    <location>
        <begin position="1"/>
        <end position="421"/>
    </location>
</feature>
<feature type="transmembrane region" description="Helical" evidence="6">
    <location>
        <begin position="395"/>
        <end position="416"/>
    </location>
</feature>
<dbReference type="PROSITE" id="PS50850">
    <property type="entry name" value="MFS"/>
    <property type="match status" value="1"/>
</dbReference>
<feature type="transmembrane region" description="Helical" evidence="6">
    <location>
        <begin position="70"/>
        <end position="89"/>
    </location>
</feature>
<dbReference type="InterPro" id="IPR020846">
    <property type="entry name" value="MFS_dom"/>
</dbReference>
<protein>
    <submittedName>
        <fullName evidence="8">AmpG family muropeptide MFS transporter</fullName>
    </submittedName>
</protein>
<feature type="transmembrane region" description="Helical" evidence="6">
    <location>
        <begin position="95"/>
        <end position="119"/>
    </location>
</feature>
<dbReference type="PANTHER" id="PTHR12778:SF10">
    <property type="entry name" value="MAJOR FACILITATOR SUPERFAMILY DOMAIN-CONTAINING PROTEIN 3"/>
    <property type="match status" value="1"/>
</dbReference>
<dbReference type="Pfam" id="PF07690">
    <property type="entry name" value="MFS_1"/>
    <property type="match status" value="1"/>
</dbReference>
<keyword evidence="3 6" id="KW-0812">Transmembrane</keyword>
<dbReference type="InterPro" id="IPR036259">
    <property type="entry name" value="MFS_trans_sf"/>
</dbReference>
<evidence type="ECO:0000256" key="3">
    <source>
        <dbReference type="ARBA" id="ARBA00022692"/>
    </source>
</evidence>
<evidence type="ECO:0000256" key="6">
    <source>
        <dbReference type="SAM" id="Phobius"/>
    </source>
</evidence>
<evidence type="ECO:0000256" key="2">
    <source>
        <dbReference type="ARBA" id="ARBA00022448"/>
    </source>
</evidence>
<evidence type="ECO:0000313" key="9">
    <source>
        <dbReference type="Proteomes" id="UP000254266"/>
    </source>
</evidence>
<gene>
    <name evidence="8" type="ORF">DIZ80_09555</name>
</gene>
<evidence type="ECO:0000256" key="5">
    <source>
        <dbReference type="ARBA" id="ARBA00023136"/>
    </source>
</evidence>
<feature type="transmembrane region" description="Helical" evidence="6">
    <location>
        <begin position="368"/>
        <end position="389"/>
    </location>
</feature>
<feature type="transmembrane region" description="Helical" evidence="6">
    <location>
        <begin position="305"/>
        <end position="325"/>
    </location>
</feature>
<feature type="transmembrane region" description="Helical" evidence="6">
    <location>
        <begin position="280"/>
        <end position="298"/>
    </location>
</feature>
<feature type="transmembrane region" description="Helical" evidence="6">
    <location>
        <begin position="238"/>
        <end position="260"/>
    </location>
</feature>
<evidence type="ECO:0000256" key="1">
    <source>
        <dbReference type="ARBA" id="ARBA00004141"/>
    </source>
</evidence>
<evidence type="ECO:0000259" key="7">
    <source>
        <dbReference type="PROSITE" id="PS50850"/>
    </source>
</evidence>
<dbReference type="GO" id="GO:0016020">
    <property type="term" value="C:membrane"/>
    <property type="evidence" value="ECO:0007669"/>
    <property type="project" value="UniProtKB-SubCell"/>
</dbReference>
<dbReference type="InterPro" id="IPR004752">
    <property type="entry name" value="AmpG_permease/AT-1"/>
</dbReference>
<evidence type="ECO:0000313" key="8">
    <source>
        <dbReference type="EMBL" id="RDH82522.1"/>
    </source>
</evidence>